<dbReference type="SUPFAM" id="SSF55681">
    <property type="entry name" value="Class II aaRS and biotin synthetases"/>
    <property type="match status" value="1"/>
</dbReference>
<evidence type="ECO:0000313" key="14">
    <source>
        <dbReference type="Proteomes" id="UP000559626"/>
    </source>
</evidence>
<sequence>MLPTASHVRQQFLDFFASKGHHIVPSAPLVVKDDPTLLFINSGMAPFKDYFLGNKPAPFKRIADTQKCLRVSGKHNDLEEVGYDTYHHTLFEMLGNWSFGDYFKKDAIAWAWELLTEVYKLPKERLYVTYFEGDQGDGLGPDTETQGLWRQYVAEERILPGNKKDNFWEMGDTGPCGPCTEIHIDLRDESEVAQKKGSELVNADHPQVVEIWNNVFMEFQRLADKSLIKLPAQSVDTGMGFERLMMAVSGVKSNYDTDVFQPLIQFIAKEAGVQYHGTSPATVTDQPATENERTDIAIRVIADHIRAIAFTIADGQLPSNVKAGYVIRRILRRAVRYAFSSLNQKQPFLYKLVPVLADQMAGIFPELKAQQAFVMRVIEEEEIAFLKTLETGLRRLDALEETARQNGGVIDGKTAFELSDTFGFPLDLTALIAREKGLGVDEDGFKKELAQQKNRSRNAQETEQSDWVTVTDTDAPNQFVGYDQDEAPARLLRYRQVDKKGKTEYQLVLNQTPFYAESGGQVGDTGYLESDFDKVRVIDTKKENDLIIHTTLALPQDLTAELRARPDAARRALIRNNHTATHLLQAALRQVLGAHVQQKGSLVNDKLLRFDFSHFTKVTDAQLREIEQLVNQRIRQQIPLDERRNVPIDEAKGLGAMALFGEKYGDFVRVITFDKDYSVELCGGLHVANTGSIGYFKITSESAVGAGVRRIEAVTAGAAEAYVDQQLALLGQVREALGNPQHLLPSLDKQTEEIAALRKQIEQFAQQSLSQQKTQLLGQVKPVNGLNFLAAQVQASSADDLKKLAYDLRQQVPNLVAVLGADLDGKPQLAVMLADDIAQAGRLNASTLVRELAKDIQGGGGGQPFFATAGGKNAAGLGAALAKAEGLVAAAG</sequence>
<feature type="domain" description="Alanyl-transfer RNA synthetases family profile" evidence="12">
    <location>
        <begin position="3"/>
        <end position="725"/>
    </location>
</feature>
<keyword evidence="2 11" id="KW-0820">tRNA-binding</keyword>
<dbReference type="NCBIfam" id="TIGR00344">
    <property type="entry name" value="alaS"/>
    <property type="match status" value="1"/>
</dbReference>
<dbReference type="PANTHER" id="PTHR11777">
    <property type="entry name" value="ALANYL-TRNA SYNTHETASE"/>
    <property type="match status" value="1"/>
</dbReference>
<evidence type="ECO:0000256" key="1">
    <source>
        <dbReference type="ARBA" id="ARBA00008226"/>
    </source>
</evidence>
<evidence type="ECO:0000256" key="9">
    <source>
        <dbReference type="ARBA" id="ARBA00022917"/>
    </source>
</evidence>
<dbReference type="InterPro" id="IPR003156">
    <property type="entry name" value="DHHA1_dom"/>
</dbReference>
<dbReference type="EMBL" id="JABBGH010000001">
    <property type="protein sequence ID" value="NML64308.1"/>
    <property type="molecule type" value="Genomic_DNA"/>
</dbReference>
<comment type="function">
    <text evidence="11">Catalyzes the attachment of alanine to tRNA(Ala) in a two-step reaction: alanine is first activated by ATP to form Ala-AMP and then transferred to the acceptor end of tRNA(Ala). Also edits incorrectly charged Ser-tRNA(Ala) and Gly-tRNA(Ala) via its editing domain.</text>
</comment>
<dbReference type="FunFam" id="3.30.54.20:FF:000001">
    <property type="entry name" value="Alanine--tRNA ligase"/>
    <property type="match status" value="1"/>
</dbReference>
<comment type="caution">
    <text evidence="13">The sequence shown here is derived from an EMBL/GenBank/DDBJ whole genome shotgun (WGS) entry which is preliminary data.</text>
</comment>
<keyword evidence="8 11" id="KW-0694">RNA-binding</keyword>
<dbReference type="InterPro" id="IPR018162">
    <property type="entry name" value="Ala-tRNA-ligase_IIc_anticod-bd"/>
</dbReference>
<dbReference type="InterPro" id="IPR023033">
    <property type="entry name" value="Ala_tRNA_ligase_euk/bac"/>
</dbReference>
<dbReference type="Proteomes" id="UP000559626">
    <property type="component" value="Unassembled WGS sequence"/>
</dbReference>
<dbReference type="Gene3D" id="3.30.54.20">
    <property type="match status" value="1"/>
</dbReference>
<dbReference type="InterPro" id="IPR018165">
    <property type="entry name" value="Ala-tRNA-synth_IIc_core"/>
</dbReference>
<organism evidence="13 14">
    <name type="scientific">Hymenobacter polaris</name>
    <dbReference type="NCBI Taxonomy" id="2682546"/>
    <lineage>
        <taxon>Bacteria</taxon>
        <taxon>Pseudomonadati</taxon>
        <taxon>Bacteroidota</taxon>
        <taxon>Cytophagia</taxon>
        <taxon>Cytophagales</taxon>
        <taxon>Hymenobacteraceae</taxon>
        <taxon>Hymenobacter</taxon>
    </lineage>
</organism>
<dbReference type="InterPro" id="IPR012947">
    <property type="entry name" value="tRNA_SAD"/>
</dbReference>
<evidence type="ECO:0000256" key="6">
    <source>
        <dbReference type="ARBA" id="ARBA00022833"/>
    </source>
</evidence>
<dbReference type="SUPFAM" id="SSF55186">
    <property type="entry name" value="ThrRS/AlaRS common domain"/>
    <property type="match status" value="1"/>
</dbReference>
<keyword evidence="5 11" id="KW-0547">Nucleotide-binding</keyword>
<evidence type="ECO:0000256" key="4">
    <source>
        <dbReference type="ARBA" id="ARBA00022723"/>
    </source>
</evidence>
<dbReference type="SUPFAM" id="SSF101353">
    <property type="entry name" value="Putative anticodon-binding domain of alanyl-tRNA synthetase (AlaRS)"/>
    <property type="match status" value="1"/>
</dbReference>
<dbReference type="PRINTS" id="PR00980">
    <property type="entry name" value="TRNASYNTHALA"/>
</dbReference>
<dbReference type="EC" id="6.1.1.7" evidence="11"/>
<evidence type="ECO:0000256" key="2">
    <source>
        <dbReference type="ARBA" id="ARBA00022555"/>
    </source>
</evidence>
<evidence type="ECO:0000256" key="7">
    <source>
        <dbReference type="ARBA" id="ARBA00022840"/>
    </source>
</evidence>
<feature type="binding site" evidence="11">
    <location>
        <position position="686"/>
    </location>
    <ligand>
        <name>Zn(2+)</name>
        <dbReference type="ChEBI" id="CHEBI:29105"/>
    </ligand>
</feature>
<dbReference type="Pfam" id="PF02272">
    <property type="entry name" value="DHHA1"/>
    <property type="match status" value="1"/>
</dbReference>
<dbReference type="FunFam" id="3.10.310.40:FF:000001">
    <property type="entry name" value="Alanine--tRNA ligase"/>
    <property type="match status" value="1"/>
</dbReference>
<dbReference type="InterPro" id="IPR002318">
    <property type="entry name" value="Ala-tRNA-lgiase_IIc"/>
</dbReference>
<dbReference type="Gene3D" id="3.10.310.40">
    <property type="match status" value="1"/>
</dbReference>
<dbReference type="SMART" id="SM00863">
    <property type="entry name" value="tRNA_SAD"/>
    <property type="match status" value="1"/>
</dbReference>
<dbReference type="SUPFAM" id="SSF50447">
    <property type="entry name" value="Translation proteins"/>
    <property type="match status" value="1"/>
</dbReference>
<feature type="binding site" evidence="11">
    <location>
        <position position="578"/>
    </location>
    <ligand>
        <name>Zn(2+)</name>
        <dbReference type="ChEBI" id="CHEBI:29105"/>
    </ligand>
</feature>
<evidence type="ECO:0000256" key="3">
    <source>
        <dbReference type="ARBA" id="ARBA00022598"/>
    </source>
</evidence>
<dbReference type="InterPro" id="IPR050058">
    <property type="entry name" value="Ala-tRNA_ligase"/>
</dbReference>
<dbReference type="GO" id="GO:0000049">
    <property type="term" value="F:tRNA binding"/>
    <property type="evidence" value="ECO:0007669"/>
    <property type="project" value="UniProtKB-KW"/>
</dbReference>
<name>A0A7Y0ABM3_9BACT</name>
<keyword evidence="10 11" id="KW-0030">Aminoacyl-tRNA synthetase</keyword>
<evidence type="ECO:0000259" key="12">
    <source>
        <dbReference type="PROSITE" id="PS50860"/>
    </source>
</evidence>
<gene>
    <name evidence="11 13" type="primary">alaS</name>
    <name evidence="13" type="ORF">HHL22_03725</name>
</gene>
<protein>
    <recommendedName>
        <fullName evidence="11">Alanine--tRNA ligase</fullName>
        <ecNumber evidence="11">6.1.1.7</ecNumber>
    </recommendedName>
    <alternativeName>
        <fullName evidence="11">Alanyl-tRNA synthetase</fullName>
        <shortName evidence="11">AlaRS</shortName>
    </alternativeName>
</protein>
<dbReference type="Gene3D" id="2.40.30.130">
    <property type="match status" value="1"/>
</dbReference>
<dbReference type="GO" id="GO:0004813">
    <property type="term" value="F:alanine-tRNA ligase activity"/>
    <property type="evidence" value="ECO:0007669"/>
    <property type="project" value="UniProtKB-UniRule"/>
</dbReference>
<evidence type="ECO:0000256" key="11">
    <source>
        <dbReference type="HAMAP-Rule" id="MF_00036"/>
    </source>
</evidence>
<evidence type="ECO:0000313" key="13">
    <source>
        <dbReference type="EMBL" id="NML64308.1"/>
    </source>
</evidence>
<keyword evidence="3 11" id="KW-0436">Ligase</keyword>
<dbReference type="HAMAP" id="MF_00036_B">
    <property type="entry name" value="Ala_tRNA_synth_B"/>
    <property type="match status" value="1"/>
</dbReference>
<dbReference type="Pfam" id="PF01411">
    <property type="entry name" value="tRNA-synt_2c"/>
    <property type="match status" value="1"/>
</dbReference>
<dbReference type="CDD" id="cd00673">
    <property type="entry name" value="AlaRS_core"/>
    <property type="match status" value="1"/>
</dbReference>
<dbReference type="GO" id="GO:0005524">
    <property type="term" value="F:ATP binding"/>
    <property type="evidence" value="ECO:0007669"/>
    <property type="project" value="UniProtKB-UniRule"/>
</dbReference>
<dbReference type="Gene3D" id="3.30.980.10">
    <property type="entry name" value="Threonyl-trna Synthetase, Chain A, domain 2"/>
    <property type="match status" value="1"/>
</dbReference>
<dbReference type="GO" id="GO:0005737">
    <property type="term" value="C:cytoplasm"/>
    <property type="evidence" value="ECO:0007669"/>
    <property type="project" value="UniProtKB-SubCell"/>
</dbReference>
<reference evidence="13 14" key="1">
    <citation type="submission" date="2020-04" db="EMBL/GenBank/DDBJ databases">
        <title>Hymenobacter polaris sp. nov., isolated from Arctic soil.</title>
        <authorList>
            <person name="Dahal R.H."/>
        </authorList>
    </citation>
    <scope>NUCLEOTIDE SEQUENCE [LARGE SCALE GENOMIC DNA]</scope>
    <source>
        <strain evidence="13 14">RP-2-7</strain>
    </source>
</reference>
<dbReference type="InterPro" id="IPR045864">
    <property type="entry name" value="aa-tRNA-synth_II/BPL/LPL"/>
</dbReference>
<evidence type="ECO:0000256" key="5">
    <source>
        <dbReference type="ARBA" id="ARBA00022741"/>
    </source>
</evidence>
<dbReference type="InterPro" id="IPR018163">
    <property type="entry name" value="Thr/Ala-tRNA-synth_IIc_edit"/>
</dbReference>
<comment type="domain">
    <text evidence="11">Consists of three domains; the N-terminal catalytic domain, the editing domain and the C-terminal C-Ala domain. The editing domain removes incorrectly charged amino acids, while the C-Ala domain, along with tRNA(Ala), serves as a bridge to cooperatively bring together the editing and aminoacylation centers thus stimulating deacylation of misacylated tRNAs.</text>
</comment>
<evidence type="ECO:0000256" key="8">
    <source>
        <dbReference type="ARBA" id="ARBA00022884"/>
    </source>
</evidence>
<dbReference type="PROSITE" id="PS50860">
    <property type="entry name" value="AA_TRNA_LIGASE_II_ALA"/>
    <property type="match status" value="1"/>
</dbReference>
<dbReference type="FunFam" id="3.30.980.10:FF:000004">
    <property type="entry name" value="Alanine--tRNA ligase, cytoplasmic"/>
    <property type="match status" value="1"/>
</dbReference>
<dbReference type="InterPro" id="IPR009000">
    <property type="entry name" value="Transl_B-barrel_sf"/>
</dbReference>
<dbReference type="GO" id="GO:0002161">
    <property type="term" value="F:aminoacyl-tRNA deacylase activity"/>
    <property type="evidence" value="ECO:0007669"/>
    <property type="project" value="TreeGrafter"/>
</dbReference>
<keyword evidence="11" id="KW-0963">Cytoplasm</keyword>
<dbReference type="GO" id="GO:0008270">
    <property type="term" value="F:zinc ion binding"/>
    <property type="evidence" value="ECO:0007669"/>
    <property type="project" value="UniProtKB-UniRule"/>
</dbReference>
<dbReference type="Gene3D" id="3.30.930.10">
    <property type="entry name" value="Bira Bifunctional Protein, Domain 2"/>
    <property type="match status" value="1"/>
</dbReference>
<keyword evidence="9 11" id="KW-0648">Protein biosynthesis</keyword>
<evidence type="ECO:0000256" key="10">
    <source>
        <dbReference type="ARBA" id="ARBA00023146"/>
    </source>
</evidence>
<dbReference type="GO" id="GO:0006419">
    <property type="term" value="P:alanyl-tRNA aminoacylation"/>
    <property type="evidence" value="ECO:0007669"/>
    <property type="project" value="UniProtKB-UniRule"/>
</dbReference>
<keyword evidence="7 11" id="KW-0067">ATP-binding</keyword>
<keyword evidence="14" id="KW-1185">Reference proteome</keyword>
<comment type="catalytic activity">
    <reaction evidence="11">
        <text>tRNA(Ala) + L-alanine + ATP = L-alanyl-tRNA(Ala) + AMP + diphosphate</text>
        <dbReference type="Rhea" id="RHEA:12540"/>
        <dbReference type="Rhea" id="RHEA-COMP:9657"/>
        <dbReference type="Rhea" id="RHEA-COMP:9923"/>
        <dbReference type="ChEBI" id="CHEBI:30616"/>
        <dbReference type="ChEBI" id="CHEBI:33019"/>
        <dbReference type="ChEBI" id="CHEBI:57972"/>
        <dbReference type="ChEBI" id="CHEBI:78442"/>
        <dbReference type="ChEBI" id="CHEBI:78497"/>
        <dbReference type="ChEBI" id="CHEBI:456215"/>
        <dbReference type="EC" id="6.1.1.7"/>
    </reaction>
</comment>
<dbReference type="RefSeq" id="WP_169529614.1">
    <property type="nucleotide sequence ID" value="NZ_JABBGH010000001.1"/>
</dbReference>
<feature type="binding site" evidence="11">
    <location>
        <position position="582"/>
    </location>
    <ligand>
        <name>Zn(2+)</name>
        <dbReference type="ChEBI" id="CHEBI:29105"/>
    </ligand>
</feature>
<keyword evidence="6 11" id="KW-0862">Zinc</keyword>
<feature type="binding site" evidence="11">
    <location>
        <position position="682"/>
    </location>
    <ligand>
        <name>Zn(2+)</name>
        <dbReference type="ChEBI" id="CHEBI:29105"/>
    </ligand>
</feature>
<dbReference type="PANTHER" id="PTHR11777:SF9">
    <property type="entry name" value="ALANINE--TRNA LIGASE, CYTOPLASMIC"/>
    <property type="match status" value="1"/>
</dbReference>
<dbReference type="AlphaFoldDB" id="A0A7Y0ABM3"/>
<proteinExistence type="inferred from homology"/>
<comment type="similarity">
    <text evidence="1 11">Belongs to the class-II aminoacyl-tRNA synthetase family.</text>
</comment>
<comment type="cofactor">
    <cofactor evidence="11">
        <name>Zn(2+)</name>
        <dbReference type="ChEBI" id="CHEBI:29105"/>
    </cofactor>
    <text evidence="11">Binds 1 zinc ion per subunit.</text>
</comment>
<dbReference type="FunFam" id="3.30.930.10:FF:000011">
    <property type="entry name" value="Alanine--tRNA ligase, cytoplasmic"/>
    <property type="match status" value="1"/>
</dbReference>
<dbReference type="InterPro" id="IPR018164">
    <property type="entry name" value="Ala-tRNA-synth_IIc_N"/>
</dbReference>
<comment type="subcellular location">
    <subcellularLocation>
        <location evidence="11">Cytoplasm</location>
    </subcellularLocation>
</comment>
<accession>A0A7Y0ABM3</accession>
<dbReference type="Pfam" id="PF07973">
    <property type="entry name" value="tRNA_SAD"/>
    <property type="match status" value="1"/>
</dbReference>
<keyword evidence="4 11" id="KW-0479">Metal-binding</keyword>